<comment type="subcellular location">
    <subcellularLocation>
        <location evidence="1">Membrane</location>
        <topology evidence="1">Multi-pass membrane protein</topology>
    </subcellularLocation>
</comment>
<dbReference type="InterPro" id="IPR006696">
    <property type="entry name" value="DUF423"/>
</dbReference>
<protein>
    <submittedName>
        <fullName evidence="7">Membrane protein</fullName>
    </submittedName>
</protein>
<keyword evidence="8" id="KW-1185">Reference proteome</keyword>
<feature type="transmembrane region" description="Helical" evidence="6">
    <location>
        <begin position="100"/>
        <end position="121"/>
    </location>
</feature>
<organism evidence="7 8">
    <name type="scientific">Gordoniibacillus kamchatkensis</name>
    <dbReference type="NCBI Taxonomy" id="1590651"/>
    <lineage>
        <taxon>Bacteria</taxon>
        <taxon>Bacillati</taxon>
        <taxon>Bacillota</taxon>
        <taxon>Bacilli</taxon>
        <taxon>Bacillales</taxon>
        <taxon>Paenibacillaceae</taxon>
        <taxon>Gordoniibacillus</taxon>
    </lineage>
</organism>
<dbReference type="PANTHER" id="PTHR43461:SF1">
    <property type="entry name" value="TRANSMEMBRANE PROTEIN 256"/>
    <property type="match status" value="1"/>
</dbReference>
<keyword evidence="3 6" id="KW-0812">Transmembrane</keyword>
<evidence type="ECO:0000256" key="5">
    <source>
        <dbReference type="ARBA" id="ARBA00023136"/>
    </source>
</evidence>
<gene>
    <name evidence="7" type="ORF">SD70_08465</name>
</gene>
<accession>A0ABR5AJY3</accession>
<evidence type="ECO:0000256" key="2">
    <source>
        <dbReference type="ARBA" id="ARBA00009694"/>
    </source>
</evidence>
<feature type="transmembrane region" description="Helical" evidence="6">
    <location>
        <begin position="67"/>
        <end position="88"/>
    </location>
</feature>
<reference evidence="7 8" key="1">
    <citation type="submission" date="2014-12" db="EMBL/GenBank/DDBJ databases">
        <title>Draft genome sequence of Paenibacillus kamchatkensis strain B-2647.</title>
        <authorList>
            <person name="Karlyshev A.V."/>
            <person name="Kudryashova E.B."/>
        </authorList>
    </citation>
    <scope>NUCLEOTIDE SEQUENCE [LARGE SCALE GENOMIC DNA]</scope>
    <source>
        <strain evidence="7 8">VKM B-2647</strain>
    </source>
</reference>
<dbReference type="Proteomes" id="UP000031967">
    <property type="component" value="Unassembled WGS sequence"/>
</dbReference>
<keyword evidence="4 6" id="KW-1133">Transmembrane helix</keyword>
<evidence type="ECO:0000313" key="7">
    <source>
        <dbReference type="EMBL" id="KIL41270.1"/>
    </source>
</evidence>
<proteinExistence type="inferred from homology"/>
<dbReference type="Pfam" id="PF04241">
    <property type="entry name" value="DUF423"/>
    <property type="match status" value="1"/>
</dbReference>
<dbReference type="PANTHER" id="PTHR43461">
    <property type="entry name" value="TRANSMEMBRANE PROTEIN 256"/>
    <property type="match status" value="1"/>
</dbReference>
<evidence type="ECO:0000256" key="3">
    <source>
        <dbReference type="ARBA" id="ARBA00022692"/>
    </source>
</evidence>
<evidence type="ECO:0000313" key="8">
    <source>
        <dbReference type="Proteomes" id="UP000031967"/>
    </source>
</evidence>
<sequence length="123" mass="12506">MIKTFIALGSLNAFLAVALGAFGAHALKSRLSPDMLDVYHTGVNYHIIHALALLLIAVLADKLGASSLVAASGWALFAGIVLFSGSLYALSLSGVKTLGAITPLGGVAFLAGWLCLAIAALRG</sequence>
<comment type="similarity">
    <text evidence="2">Belongs to the UPF0382 family.</text>
</comment>
<evidence type="ECO:0000256" key="6">
    <source>
        <dbReference type="SAM" id="Phobius"/>
    </source>
</evidence>
<comment type="caution">
    <text evidence="7">The sequence shown here is derived from an EMBL/GenBank/DDBJ whole genome shotgun (WGS) entry which is preliminary data.</text>
</comment>
<dbReference type="EMBL" id="JXAK01000011">
    <property type="protein sequence ID" value="KIL41270.1"/>
    <property type="molecule type" value="Genomic_DNA"/>
</dbReference>
<evidence type="ECO:0000256" key="1">
    <source>
        <dbReference type="ARBA" id="ARBA00004141"/>
    </source>
</evidence>
<keyword evidence="5 6" id="KW-0472">Membrane</keyword>
<name>A0ABR5AJY3_9BACL</name>
<dbReference type="RefSeq" id="WP_041047156.1">
    <property type="nucleotide sequence ID" value="NZ_JXAK01000011.1"/>
</dbReference>
<feature type="transmembrane region" description="Helical" evidence="6">
    <location>
        <begin position="42"/>
        <end position="60"/>
    </location>
</feature>
<evidence type="ECO:0000256" key="4">
    <source>
        <dbReference type="ARBA" id="ARBA00022989"/>
    </source>
</evidence>